<dbReference type="InterPro" id="IPR003786">
    <property type="entry name" value="FdhD"/>
</dbReference>
<dbReference type="Gene3D" id="3.10.20.10">
    <property type="match status" value="1"/>
</dbReference>
<reference evidence="4 5" key="1">
    <citation type="submission" date="2018-11" db="EMBL/GenBank/DDBJ databases">
        <title>Tabrizicola sp. isolated from sediment of alpine lake.</title>
        <authorList>
            <person name="Liu Z."/>
        </authorList>
    </citation>
    <scope>NUCLEOTIDE SEQUENCE [LARGE SCALE GENOMIC DNA]</scope>
    <source>
        <strain evidence="4 5">DRYC-M-16</strain>
    </source>
</reference>
<dbReference type="EMBL" id="RPEM01000005">
    <property type="protein sequence ID" value="TGD43673.1"/>
    <property type="molecule type" value="Genomic_DNA"/>
</dbReference>
<dbReference type="PANTHER" id="PTHR30592">
    <property type="entry name" value="FORMATE DEHYDROGENASE"/>
    <property type="match status" value="1"/>
</dbReference>
<evidence type="ECO:0000256" key="2">
    <source>
        <dbReference type="ARBA" id="ARBA00023150"/>
    </source>
</evidence>
<name>A0ABY2KM98_9RHOB</name>
<accession>A0ABY2KM98</accession>
<protein>
    <recommendedName>
        <fullName evidence="3">Sulfur carrier protein FdhD</fullName>
    </recommendedName>
</protein>
<dbReference type="SUPFAM" id="SSF53927">
    <property type="entry name" value="Cytidine deaminase-like"/>
    <property type="match status" value="1"/>
</dbReference>
<proteinExistence type="inferred from homology"/>
<dbReference type="PIRSF" id="PIRSF015626">
    <property type="entry name" value="FdhD"/>
    <property type="match status" value="1"/>
</dbReference>
<comment type="function">
    <text evidence="3">Required for formate dehydrogenase (FDH) activity. Acts as a sulfur carrier protein that transfers sulfur from IscS to the molybdenum cofactor prior to its insertion into FDH.</text>
</comment>
<keyword evidence="2 3" id="KW-0501">Molybdenum cofactor biosynthesis</keyword>
<comment type="similarity">
    <text evidence="3">Belongs to the FdhD family.</text>
</comment>
<dbReference type="InterPro" id="IPR016193">
    <property type="entry name" value="Cytidine_deaminase-like"/>
</dbReference>
<keyword evidence="5" id="KW-1185">Reference proteome</keyword>
<dbReference type="Gene3D" id="3.40.140.10">
    <property type="entry name" value="Cytidine Deaminase, domain 2"/>
    <property type="match status" value="1"/>
</dbReference>
<dbReference type="NCBIfam" id="TIGR00129">
    <property type="entry name" value="fdhD_narQ"/>
    <property type="match status" value="1"/>
</dbReference>
<dbReference type="PANTHER" id="PTHR30592:SF1">
    <property type="entry name" value="SULFUR CARRIER PROTEIN FDHD"/>
    <property type="match status" value="1"/>
</dbReference>
<evidence type="ECO:0000313" key="4">
    <source>
        <dbReference type="EMBL" id="TGD43673.1"/>
    </source>
</evidence>
<comment type="caution">
    <text evidence="3">Lacks conserved residue(s) required for the propagation of feature annotation.</text>
</comment>
<feature type="active site" description="Cysteine persulfide intermediate" evidence="3">
    <location>
        <position position="107"/>
    </location>
</feature>
<comment type="subcellular location">
    <subcellularLocation>
        <location evidence="3">Cytoplasm</location>
    </subcellularLocation>
</comment>
<sequence>MQDHASFPRLSFSGGVARESQRVLPAEVAVALSYNASTHAVMMATPADLTDFARGFTLAEGLAALEEIERIDVVETALGVDLQIWLTEGAAARQQQRRRSMAGPIGCGLCGLDSLEEAVRDAPAVQGTLRMSPAQVMAAVAALPQHQPLHDLTRAAHCAALWTRGSIALSREDVGRHNAVDKLVGAMAQPAQGAALILTSRVSIDLVQKACTAGFPVLIAASAPTAAAVQMADGAGLTLIANARPDGFDCYTHPHRLTDCKEVAHVA</sequence>
<gene>
    <name evidence="3 4" type="primary">fdhD</name>
    <name evidence="4" type="ORF">EEB11_09165</name>
</gene>
<comment type="caution">
    <text evidence="4">The sequence shown here is derived from an EMBL/GenBank/DDBJ whole genome shotgun (WGS) entry which is preliminary data.</text>
</comment>
<dbReference type="Pfam" id="PF02634">
    <property type="entry name" value="FdhD-NarQ"/>
    <property type="match status" value="1"/>
</dbReference>
<evidence type="ECO:0000256" key="1">
    <source>
        <dbReference type="ARBA" id="ARBA00022490"/>
    </source>
</evidence>
<dbReference type="HAMAP" id="MF_00187">
    <property type="entry name" value="FdhD"/>
    <property type="match status" value="1"/>
</dbReference>
<organism evidence="4 5">
    <name type="scientific">Pseudotabrizicola sediminis</name>
    <dbReference type="NCBI Taxonomy" id="2486418"/>
    <lineage>
        <taxon>Bacteria</taxon>
        <taxon>Pseudomonadati</taxon>
        <taxon>Pseudomonadota</taxon>
        <taxon>Alphaproteobacteria</taxon>
        <taxon>Rhodobacterales</taxon>
        <taxon>Paracoccaceae</taxon>
        <taxon>Pseudotabrizicola</taxon>
    </lineage>
</organism>
<evidence type="ECO:0000256" key="3">
    <source>
        <dbReference type="HAMAP-Rule" id="MF_00187"/>
    </source>
</evidence>
<evidence type="ECO:0000313" key="5">
    <source>
        <dbReference type="Proteomes" id="UP000297741"/>
    </source>
</evidence>
<keyword evidence="1 3" id="KW-0963">Cytoplasm</keyword>
<dbReference type="Proteomes" id="UP000297741">
    <property type="component" value="Unassembled WGS sequence"/>
</dbReference>